<dbReference type="SMART" id="SM00717">
    <property type="entry name" value="SANT"/>
    <property type="match status" value="1"/>
</dbReference>
<evidence type="ECO:0000313" key="4">
    <source>
        <dbReference type="EMBL" id="CAL1592174.1"/>
    </source>
</evidence>
<gene>
    <name evidence="4" type="ORF">KC01_LOCUS21459</name>
</gene>
<dbReference type="InterPro" id="IPR042359">
    <property type="entry name" value="TERB1"/>
</dbReference>
<evidence type="ECO:0000256" key="1">
    <source>
        <dbReference type="SAM" id="Coils"/>
    </source>
</evidence>
<feature type="coiled-coil region" evidence="1">
    <location>
        <begin position="401"/>
        <end position="428"/>
    </location>
</feature>
<proteinExistence type="predicted"/>
<dbReference type="InterPro" id="IPR016024">
    <property type="entry name" value="ARM-type_fold"/>
</dbReference>
<dbReference type="Proteomes" id="UP001497482">
    <property type="component" value="Chromosome 2"/>
</dbReference>
<name>A0AAV2KVJ3_KNICA</name>
<dbReference type="SUPFAM" id="SSF48371">
    <property type="entry name" value="ARM repeat"/>
    <property type="match status" value="1"/>
</dbReference>
<dbReference type="GO" id="GO:0070197">
    <property type="term" value="P:meiotic attachment of telomere to nuclear envelope"/>
    <property type="evidence" value="ECO:0007669"/>
    <property type="project" value="InterPro"/>
</dbReference>
<dbReference type="Gene3D" id="1.10.10.60">
    <property type="entry name" value="Homeodomain-like"/>
    <property type="match status" value="1"/>
</dbReference>
<organism evidence="4 5">
    <name type="scientific">Knipowitschia caucasica</name>
    <name type="common">Caucasian dwarf goby</name>
    <name type="synonym">Pomatoschistus caucasicus</name>
    <dbReference type="NCBI Taxonomy" id="637954"/>
    <lineage>
        <taxon>Eukaryota</taxon>
        <taxon>Metazoa</taxon>
        <taxon>Chordata</taxon>
        <taxon>Craniata</taxon>
        <taxon>Vertebrata</taxon>
        <taxon>Euteleostomi</taxon>
        <taxon>Actinopterygii</taxon>
        <taxon>Neopterygii</taxon>
        <taxon>Teleostei</taxon>
        <taxon>Neoteleostei</taxon>
        <taxon>Acanthomorphata</taxon>
        <taxon>Gobiaria</taxon>
        <taxon>Gobiiformes</taxon>
        <taxon>Gobioidei</taxon>
        <taxon>Gobiidae</taxon>
        <taxon>Gobiinae</taxon>
        <taxon>Knipowitschia</taxon>
    </lineage>
</organism>
<dbReference type="PANTHER" id="PTHR14014:SF0">
    <property type="entry name" value="TELOMERE REPEATS-BINDING BOUQUET FORMATION PROTEIN 1"/>
    <property type="match status" value="1"/>
</dbReference>
<dbReference type="CDD" id="cd11658">
    <property type="entry name" value="SANT_DMAP1_like"/>
    <property type="match status" value="1"/>
</dbReference>
<accession>A0AAV2KVJ3</accession>
<sequence>MDRTRAVQDSSRNTIRTDLNLLLECLKFQMKCPDLQKQALLTIHSICEKRENNVELLREMGGVAFLLNLSKSNIVQSDIKETALFTLGTLAEANVYCKNSLCKKEIFTDLADQLMTEEASLGKKRVMVYFMSVLVSNNKLGQTLAQNTGCLDILLNLFRATFPLSAEGIFRTASSTQLHHLWTSVSSALCGCVNNPQNEEGQSVCVTVFPIVKNWIQQISLPQTELFQPICSFVAMTVANNTCVQECFSASGGLENLTLALIRFCLESETSLLACQLAVSTSKTLSACISDNRALASDLAKYRVIGHLFSLLTNPKLESEERLSVLLTMGHCTESAEEHQKQLVQIGSLPVIITLLTEDTTEEVRKAATFILQTCKQATNALGASDMMKREPHEKILDTNIDKYNNSAKEILHRINQLEKKQAEAERVLAYPHMIQESMSPPVTENTPRKTFGRTEEGKDLIVRLNRNLNCNKVKGIGQEDEAYNLESYRPWWATYNSTRTIQATCTEQRLEGAREPLENGQAFKIPPPKWKTAEEDNYLVEEDMKSGTNQVVEEGSISDLRCTGCILRLDQVDSRTFPSLQSSWTHSCDMHRVLREATERYLTNSRSLCTQQEQMNPSTPRSHKNLKNLRGVRLTPSKTPSQIKCFQVEEQSRKSNDIRLTPLHKGMKTAGPAFFQRPEVTTKSPPLHQSDDTMGTEACSNCSSQRRKRQDFSREEELYLLCGVKTYGPSWNAILWSYPFQTSRTNVDLAKKYRRLMKNNTLGEGLD</sequence>
<dbReference type="SUPFAM" id="SSF46689">
    <property type="entry name" value="Homeodomain-like"/>
    <property type="match status" value="1"/>
</dbReference>
<keyword evidence="5" id="KW-1185">Reference proteome</keyword>
<dbReference type="InterPro" id="IPR001005">
    <property type="entry name" value="SANT/Myb"/>
</dbReference>
<dbReference type="GO" id="GO:0007129">
    <property type="term" value="P:homologous chromosome pairing at meiosis"/>
    <property type="evidence" value="ECO:0007669"/>
    <property type="project" value="TreeGrafter"/>
</dbReference>
<dbReference type="AlphaFoldDB" id="A0AAV2KVJ3"/>
<protein>
    <recommendedName>
        <fullName evidence="3">Myb-like domain-containing protein</fullName>
    </recommendedName>
</protein>
<feature type="domain" description="Myb-like" evidence="3">
    <location>
        <begin position="709"/>
        <end position="760"/>
    </location>
</feature>
<dbReference type="InterPro" id="IPR011989">
    <property type="entry name" value="ARM-like"/>
</dbReference>
<evidence type="ECO:0000256" key="2">
    <source>
        <dbReference type="SAM" id="MobiDB-lite"/>
    </source>
</evidence>
<dbReference type="PANTHER" id="PTHR14014">
    <property type="entry name" value="TELOMERE REPEATS-BINDING BOUQUET FORMATION PROTEIN 1"/>
    <property type="match status" value="1"/>
</dbReference>
<evidence type="ECO:0000259" key="3">
    <source>
        <dbReference type="SMART" id="SM00717"/>
    </source>
</evidence>
<evidence type="ECO:0000313" key="5">
    <source>
        <dbReference type="Proteomes" id="UP001497482"/>
    </source>
</evidence>
<keyword evidence="1" id="KW-0175">Coiled coil</keyword>
<dbReference type="Gene3D" id="1.25.10.10">
    <property type="entry name" value="Leucine-rich Repeat Variant"/>
    <property type="match status" value="2"/>
</dbReference>
<reference evidence="4 5" key="1">
    <citation type="submission" date="2024-04" db="EMBL/GenBank/DDBJ databases">
        <authorList>
            <person name="Waldvogel A.-M."/>
            <person name="Schoenle A."/>
        </authorList>
    </citation>
    <scope>NUCLEOTIDE SEQUENCE [LARGE SCALE GENOMIC DNA]</scope>
</reference>
<feature type="region of interest" description="Disordered" evidence="2">
    <location>
        <begin position="679"/>
        <end position="700"/>
    </location>
</feature>
<dbReference type="InterPro" id="IPR009057">
    <property type="entry name" value="Homeodomain-like_sf"/>
</dbReference>
<dbReference type="EMBL" id="OZ035824">
    <property type="protein sequence ID" value="CAL1592174.1"/>
    <property type="molecule type" value="Genomic_DNA"/>
</dbReference>